<keyword evidence="2" id="KW-1133">Transmembrane helix</keyword>
<keyword evidence="2" id="KW-0472">Membrane</keyword>
<proteinExistence type="predicted"/>
<dbReference type="InterPro" id="IPR000772">
    <property type="entry name" value="Ricin_B_lectin"/>
</dbReference>
<dbReference type="EMBL" id="BAABAL010000013">
    <property type="protein sequence ID" value="GAA4012131.1"/>
    <property type="molecule type" value="Genomic_DNA"/>
</dbReference>
<evidence type="ECO:0000259" key="3">
    <source>
        <dbReference type="Pfam" id="PF00652"/>
    </source>
</evidence>
<keyword evidence="5" id="KW-1185">Reference proteome</keyword>
<gene>
    <name evidence="4" type="ORF">GCM10022247_38390</name>
</gene>
<dbReference type="SUPFAM" id="SSF50370">
    <property type="entry name" value="Ricin B-like lectins"/>
    <property type="match status" value="1"/>
</dbReference>
<feature type="compositionally biased region" description="Basic and acidic residues" evidence="1">
    <location>
        <begin position="1"/>
        <end position="10"/>
    </location>
</feature>
<keyword evidence="2" id="KW-0812">Transmembrane</keyword>
<dbReference type="Proteomes" id="UP001501747">
    <property type="component" value="Unassembled WGS sequence"/>
</dbReference>
<feature type="region of interest" description="Disordered" evidence="1">
    <location>
        <begin position="1"/>
        <end position="22"/>
    </location>
</feature>
<organism evidence="4 5">
    <name type="scientific">Allokutzneria multivorans</name>
    <dbReference type="NCBI Taxonomy" id="1142134"/>
    <lineage>
        <taxon>Bacteria</taxon>
        <taxon>Bacillati</taxon>
        <taxon>Actinomycetota</taxon>
        <taxon>Actinomycetes</taxon>
        <taxon>Pseudonocardiales</taxon>
        <taxon>Pseudonocardiaceae</taxon>
        <taxon>Allokutzneria</taxon>
    </lineage>
</organism>
<name>A0ABP7SIK2_9PSEU</name>
<dbReference type="CDD" id="cd00161">
    <property type="entry name" value="beta-trefoil_Ricin-like"/>
    <property type="match status" value="1"/>
</dbReference>
<sequence>MLGPVKHENEGGSGGVPPDPATATDLAQYVARLDELRAVAGWPDAPIGFKKLDDMARANPAVGHGMLSKATAHRLLTGRNDLALSRDPHRFVRAYVTTLGMDPAPWLAALDVLLAQTQLPAAPVPPAVAAPKQRRRWPLVTAAVAGLAVIALVTWLVVRPEPPVEHIDLAKPSVIEVSGTGLRLAIDRATDSPGAGAVVLNGGSAPGAVWEFTTPYRDNPEFVQIRPQGKLLMCLEVVSGRHDDRAPAQQWGCNGERHQYWQVQPHAPGAAQIANLNSGLCLSMAGASAHAGMNLAQRPCEKGKRTQLWKVSAAPAPMTTTSAGTARVSQGGVVGTDAAEYPGGGKDRPCDDGRAVVDVAAVAWEGPRVFIRDSDAVRGQVSIGPGTVGAAQLFRDSRITADGGREDFYWAEGYVKFSPERFTVALQWTDSRVEGRWHTCSKPFLREHERPVTAAVIRDNDGDGKEDTWFRACLIYLPERSTTPVAACTSRY</sequence>
<dbReference type="PROSITE" id="PS50231">
    <property type="entry name" value="RICIN_B_LECTIN"/>
    <property type="match status" value="1"/>
</dbReference>
<feature type="domain" description="Ricin B lectin" evidence="3">
    <location>
        <begin position="223"/>
        <end position="309"/>
    </location>
</feature>
<evidence type="ECO:0000256" key="2">
    <source>
        <dbReference type="SAM" id="Phobius"/>
    </source>
</evidence>
<evidence type="ECO:0000313" key="4">
    <source>
        <dbReference type="EMBL" id="GAA4012131.1"/>
    </source>
</evidence>
<feature type="transmembrane region" description="Helical" evidence="2">
    <location>
        <begin position="139"/>
        <end position="158"/>
    </location>
</feature>
<dbReference type="Pfam" id="PF00652">
    <property type="entry name" value="Ricin_B_lectin"/>
    <property type="match status" value="1"/>
</dbReference>
<evidence type="ECO:0000313" key="5">
    <source>
        <dbReference type="Proteomes" id="UP001501747"/>
    </source>
</evidence>
<evidence type="ECO:0000256" key="1">
    <source>
        <dbReference type="SAM" id="MobiDB-lite"/>
    </source>
</evidence>
<accession>A0ABP7SIK2</accession>
<protein>
    <recommendedName>
        <fullName evidence="3">Ricin B lectin domain-containing protein</fullName>
    </recommendedName>
</protein>
<dbReference type="InterPro" id="IPR035992">
    <property type="entry name" value="Ricin_B-like_lectins"/>
</dbReference>
<reference evidence="5" key="1">
    <citation type="journal article" date="2019" name="Int. J. Syst. Evol. Microbiol.">
        <title>The Global Catalogue of Microorganisms (GCM) 10K type strain sequencing project: providing services to taxonomists for standard genome sequencing and annotation.</title>
        <authorList>
            <consortium name="The Broad Institute Genomics Platform"/>
            <consortium name="The Broad Institute Genome Sequencing Center for Infectious Disease"/>
            <person name="Wu L."/>
            <person name="Ma J."/>
        </authorList>
    </citation>
    <scope>NUCLEOTIDE SEQUENCE [LARGE SCALE GENOMIC DNA]</scope>
    <source>
        <strain evidence="5">JCM 17342</strain>
    </source>
</reference>
<dbReference type="Gene3D" id="2.80.10.50">
    <property type="match status" value="1"/>
</dbReference>
<comment type="caution">
    <text evidence="4">The sequence shown here is derived from an EMBL/GenBank/DDBJ whole genome shotgun (WGS) entry which is preliminary data.</text>
</comment>